<comment type="caution">
    <text evidence="1">The sequence shown here is derived from an EMBL/GenBank/DDBJ whole genome shotgun (WGS) entry which is preliminary data.</text>
</comment>
<gene>
    <name evidence="1" type="ORF">EVA_20803</name>
</gene>
<dbReference type="EMBL" id="AMCI01008403">
    <property type="protein sequence ID" value="EJW91090.1"/>
    <property type="molecule type" value="Genomic_DNA"/>
</dbReference>
<protein>
    <submittedName>
        <fullName evidence="1">Uncharacterized protein</fullName>
    </submittedName>
</protein>
<evidence type="ECO:0000313" key="1">
    <source>
        <dbReference type="EMBL" id="EJW91090.1"/>
    </source>
</evidence>
<accession>J9BU73</accession>
<organism evidence="1">
    <name type="scientific">gut metagenome</name>
    <dbReference type="NCBI Taxonomy" id="749906"/>
    <lineage>
        <taxon>unclassified sequences</taxon>
        <taxon>metagenomes</taxon>
        <taxon>organismal metagenomes</taxon>
    </lineage>
</organism>
<name>J9BU73_9ZZZZ</name>
<sequence>MQLKGMNRGRIADDLVLYNEHYAPTTK</sequence>
<feature type="non-terminal residue" evidence="1">
    <location>
        <position position="27"/>
    </location>
</feature>
<reference evidence="1" key="1">
    <citation type="journal article" date="2012" name="PLoS ONE">
        <title>Gene sets for utilization of primary and secondary nutrition supplies in the distal gut of endangered iberian lynx.</title>
        <authorList>
            <person name="Alcaide M."/>
            <person name="Messina E."/>
            <person name="Richter M."/>
            <person name="Bargiela R."/>
            <person name="Peplies J."/>
            <person name="Huws S.A."/>
            <person name="Newbold C.J."/>
            <person name="Golyshin P.N."/>
            <person name="Simon M.A."/>
            <person name="Lopez G."/>
            <person name="Yakimov M.M."/>
            <person name="Ferrer M."/>
        </authorList>
    </citation>
    <scope>NUCLEOTIDE SEQUENCE</scope>
</reference>
<dbReference type="AlphaFoldDB" id="J9BU73"/>
<proteinExistence type="predicted"/>